<dbReference type="Proteomes" id="UP001057452">
    <property type="component" value="Chromosome 17"/>
</dbReference>
<keyword evidence="2" id="KW-1185">Reference proteome</keyword>
<proteinExistence type="predicted"/>
<evidence type="ECO:0000313" key="1">
    <source>
        <dbReference type="EMBL" id="KAI4809990.1"/>
    </source>
</evidence>
<comment type="caution">
    <text evidence="1">The sequence shown here is derived from an EMBL/GenBank/DDBJ whole genome shotgun (WGS) entry which is preliminary data.</text>
</comment>
<reference evidence="1" key="1">
    <citation type="submission" date="2022-05" db="EMBL/GenBank/DDBJ databases">
        <title>Chromosome-level genome of Chaenocephalus aceratus.</title>
        <authorList>
            <person name="Park H."/>
        </authorList>
    </citation>
    <scope>NUCLEOTIDE SEQUENCE</scope>
    <source>
        <strain evidence="1">KU_202001</strain>
    </source>
</reference>
<name>A0ACB9WB31_CHAAC</name>
<evidence type="ECO:0000313" key="2">
    <source>
        <dbReference type="Proteomes" id="UP001057452"/>
    </source>
</evidence>
<gene>
    <name evidence="1" type="ORF">KUCAC02_018840</name>
</gene>
<protein>
    <submittedName>
        <fullName evidence="1">Uncharacterized protein</fullName>
    </submittedName>
</protein>
<sequence length="181" mass="20755">MTQEPGEGPRDESVEVLDPEAHLDTQAPPLYLGKLNPGREGHKDQLEPPGPQDSKGETDRRDTRVIREMQVKEELRDYQVLTEKLDLKERRETKELVLRAPQASLGLLDRPDHTVYRMEQMPWVLALKTWTVTLSSSGVILVYPGPRVPLDPYHHPQLRASLQDMLVYPAKTDRKGNLDYQ</sequence>
<organism evidence="1 2">
    <name type="scientific">Chaenocephalus aceratus</name>
    <name type="common">Blackfin icefish</name>
    <name type="synonym">Chaenichthys aceratus</name>
    <dbReference type="NCBI Taxonomy" id="36190"/>
    <lineage>
        <taxon>Eukaryota</taxon>
        <taxon>Metazoa</taxon>
        <taxon>Chordata</taxon>
        <taxon>Craniata</taxon>
        <taxon>Vertebrata</taxon>
        <taxon>Euteleostomi</taxon>
        <taxon>Actinopterygii</taxon>
        <taxon>Neopterygii</taxon>
        <taxon>Teleostei</taxon>
        <taxon>Neoteleostei</taxon>
        <taxon>Acanthomorphata</taxon>
        <taxon>Eupercaria</taxon>
        <taxon>Perciformes</taxon>
        <taxon>Notothenioidei</taxon>
        <taxon>Channichthyidae</taxon>
        <taxon>Chaenocephalus</taxon>
    </lineage>
</organism>
<accession>A0ACB9WB31</accession>
<dbReference type="EMBL" id="CM043801">
    <property type="protein sequence ID" value="KAI4809990.1"/>
    <property type="molecule type" value="Genomic_DNA"/>
</dbReference>